<dbReference type="Proteomes" id="UP000243975">
    <property type="component" value="Unassembled WGS sequence"/>
</dbReference>
<accession>A0A124SI05</accession>
<dbReference type="EMBL" id="LEKV01000810">
    <property type="protein sequence ID" value="KVI11188.1"/>
    <property type="molecule type" value="Genomic_DNA"/>
</dbReference>
<dbReference type="Gramene" id="KVI11188">
    <property type="protein sequence ID" value="KVI11188"/>
    <property type="gene ID" value="Ccrd_010401"/>
</dbReference>
<dbReference type="AlphaFoldDB" id="A0A124SI05"/>
<comment type="caution">
    <text evidence="1">The sequence shown here is derived from an EMBL/GenBank/DDBJ whole genome shotgun (WGS) entry which is preliminary data.</text>
</comment>
<proteinExistence type="predicted"/>
<sequence>MWLIASATPIFSTAATESPPPMIIVTPFPPKRTSVPSANLSNSNTPIGPFQITVLVVSRASLNVLIESGANLSAITTSVGNKRDTPFSLALARSVVARSSLSSSTIDDPTDRPCAL</sequence>
<protein>
    <submittedName>
        <fullName evidence="1">Uncharacterized protein</fullName>
    </submittedName>
</protein>
<keyword evidence="2" id="KW-1185">Reference proteome</keyword>
<evidence type="ECO:0000313" key="1">
    <source>
        <dbReference type="EMBL" id="KVI11188.1"/>
    </source>
</evidence>
<name>A0A124SI05_CYNCS</name>
<organism evidence="1 2">
    <name type="scientific">Cynara cardunculus var. scolymus</name>
    <name type="common">Globe artichoke</name>
    <name type="synonym">Cynara scolymus</name>
    <dbReference type="NCBI Taxonomy" id="59895"/>
    <lineage>
        <taxon>Eukaryota</taxon>
        <taxon>Viridiplantae</taxon>
        <taxon>Streptophyta</taxon>
        <taxon>Embryophyta</taxon>
        <taxon>Tracheophyta</taxon>
        <taxon>Spermatophyta</taxon>
        <taxon>Magnoliopsida</taxon>
        <taxon>eudicotyledons</taxon>
        <taxon>Gunneridae</taxon>
        <taxon>Pentapetalae</taxon>
        <taxon>asterids</taxon>
        <taxon>campanulids</taxon>
        <taxon>Asterales</taxon>
        <taxon>Asteraceae</taxon>
        <taxon>Carduoideae</taxon>
        <taxon>Cardueae</taxon>
        <taxon>Carduinae</taxon>
        <taxon>Cynara</taxon>
    </lineage>
</organism>
<gene>
    <name evidence="1" type="ORF">Ccrd_010401</name>
</gene>
<evidence type="ECO:0000313" key="2">
    <source>
        <dbReference type="Proteomes" id="UP000243975"/>
    </source>
</evidence>
<reference evidence="1 2" key="1">
    <citation type="journal article" date="2016" name="Sci. Rep.">
        <title>The genome sequence of the outbreeding globe artichoke constructed de novo incorporating a phase-aware low-pass sequencing strategy of F1 progeny.</title>
        <authorList>
            <person name="Scaglione D."/>
            <person name="Reyes-Chin-Wo S."/>
            <person name="Acquadro A."/>
            <person name="Froenicke L."/>
            <person name="Portis E."/>
            <person name="Beitel C."/>
            <person name="Tirone M."/>
            <person name="Mauro R."/>
            <person name="Lo Monaco A."/>
            <person name="Mauromicale G."/>
            <person name="Faccioli P."/>
            <person name="Cattivelli L."/>
            <person name="Rieseberg L."/>
            <person name="Michelmore R."/>
            <person name="Lanteri S."/>
        </authorList>
    </citation>
    <scope>NUCLEOTIDE SEQUENCE [LARGE SCALE GENOMIC DNA]</scope>
    <source>
        <strain evidence="1">2C</strain>
    </source>
</reference>
<feature type="non-terminal residue" evidence="1">
    <location>
        <position position="1"/>
    </location>
</feature>